<dbReference type="AlphaFoldDB" id="Q00V79"/>
<accession>A0A454Y0L0</accession>
<accession>Q00V79</accession>
<evidence type="ECO:0000313" key="3">
    <source>
        <dbReference type="Proteomes" id="UP000009170"/>
    </source>
</evidence>
<dbReference type="GO" id="GO:0090391">
    <property type="term" value="P:granum assembly"/>
    <property type="evidence" value="ECO:0007669"/>
    <property type="project" value="InterPro"/>
</dbReference>
<dbReference type="GO" id="GO:0006886">
    <property type="term" value="P:intracellular protein transport"/>
    <property type="evidence" value="ECO:0007669"/>
    <property type="project" value="InterPro"/>
</dbReference>
<dbReference type="PANTHER" id="PTHR47317:SF1">
    <property type="entry name" value="PROTEIN LHCP TRANSLOCATION DEFECT"/>
    <property type="match status" value="1"/>
</dbReference>
<evidence type="ECO:0000313" key="2">
    <source>
        <dbReference type="EMBL" id="OUS46795.1"/>
    </source>
</evidence>
<dbReference type="EMBL" id="CAID01000015">
    <property type="protein sequence ID" value="CAL57548.1"/>
    <property type="molecule type" value="Genomic_DNA"/>
</dbReference>
<organism evidence="1 3">
    <name type="scientific">Ostreococcus tauri</name>
    <name type="common">Marine green alga</name>
    <dbReference type="NCBI Taxonomy" id="70448"/>
    <lineage>
        <taxon>Eukaryota</taxon>
        <taxon>Viridiplantae</taxon>
        <taxon>Chlorophyta</taxon>
        <taxon>Mamiellophyceae</taxon>
        <taxon>Mamiellales</taxon>
        <taxon>Bathycoccaceae</taxon>
        <taxon>Ostreococcus</taxon>
    </lineage>
</organism>
<dbReference type="Proteomes" id="UP000009170">
    <property type="component" value="Unassembled WGS sequence"/>
</dbReference>
<dbReference type="GO" id="GO:0009570">
    <property type="term" value="C:chloroplast stroma"/>
    <property type="evidence" value="ECO:0007669"/>
    <property type="project" value="InterPro"/>
</dbReference>
<dbReference type="EMBL" id="KZ155780">
    <property type="protein sequence ID" value="OUS46795.1"/>
    <property type="molecule type" value="Genomic_DNA"/>
</dbReference>
<dbReference type="GO" id="GO:0009941">
    <property type="term" value="C:chloroplast envelope"/>
    <property type="evidence" value="ECO:0007669"/>
    <property type="project" value="TreeGrafter"/>
</dbReference>
<dbReference type="InParanoid" id="Q00V79"/>
<dbReference type="KEGG" id="ota:OT_ostta15g01280"/>
<name>Q00V79_OSTTA</name>
<dbReference type="GeneID" id="9830853"/>
<dbReference type="FunCoup" id="Q00V79">
    <property type="interactions" value="470"/>
</dbReference>
<sequence>MSFSTVSRVTLRSSFVGVAAKRRDAVKISRVTNGARCFAFFSRFRPDAESAGIVGAQGRDDYDRDDVEHYFNYMGCLAVEGTYDRMNALIESGKHPIDIILLFASAEGDTPKIEEILKAGADKTVVDLDGKSAKDLAGKANPGKRDAVLELLA</sequence>
<reference evidence="2" key="3">
    <citation type="submission" date="2017-04" db="EMBL/GenBank/DDBJ databases">
        <title>Population genomics of picophytoplankton unveils novel chromosome hypervariability.</title>
        <authorList>
            <consortium name="DOE Joint Genome Institute"/>
            <person name="Blanc-Mathieu R."/>
            <person name="Krasovec M."/>
            <person name="Hebrard M."/>
            <person name="Yau S."/>
            <person name="Desgranges E."/>
            <person name="Martin J."/>
            <person name="Schackwitz W."/>
            <person name="Kuo A."/>
            <person name="Salin G."/>
            <person name="Donnadieu C."/>
            <person name="Desdevises Y."/>
            <person name="Sanchez-Ferandin S."/>
            <person name="Moreau H."/>
            <person name="Rivals E."/>
            <person name="Grigoriev I.V."/>
            <person name="Grimsley N."/>
            <person name="Eyre-Walker A."/>
            <person name="Piganeau G."/>
        </authorList>
    </citation>
    <scope>NUCLEOTIDE SEQUENCE [LARGE SCALE GENOMIC DNA]</scope>
    <source>
        <strain evidence="2">RCC 1115</strain>
    </source>
</reference>
<dbReference type="OMA" id="DVEHYFN"/>
<reference evidence="1" key="2">
    <citation type="journal article" date="2014" name="BMC Genomics">
        <title>An improved genome of the model marine alga Ostreococcus tauri unfolds by assessing Illumina de novo assemblies.</title>
        <authorList>
            <person name="Blanc-Mathieu R."/>
            <person name="Verhelst B."/>
            <person name="Derelle E."/>
            <person name="Rombauts S."/>
            <person name="Bouget F.Y."/>
            <person name="Carre I."/>
            <person name="Chateau A."/>
            <person name="Eyre-Walker A."/>
            <person name="Grimsley N."/>
            <person name="Moreau H."/>
            <person name="Piegu B."/>
            <person name="Rivals E."/>
            <person name="Schackwitz W."/>
            <person name="Van de Peer Y."/>
            <person name="Piganeau G."/>
        </authorList>
    </citation>
    <scope>NUCLEOTIDE SEQUENCE</scope>
    <source>
        <strain evidence="1">RCC4221</strain>
    </source>
</reference>
<proteinExistence type="predicted"/>
<protein>
    <submittedName>
        <fullName evidence="1">Unnamed product</fullName>
    </submittedName>
</protein>
<dbReference type="OrthoDB" id="495235at2759"/>
<dbReference type="RefSeq" id="XP_003083273.1">
    <property type="nucleotide sequence ID" value="XM_003083225.1"/>
</dbReference>
<dbReference type="PANTHER" id="PTHR47317">
    <property type="entry name" value="PROTEIN LHCP TRANSLOCATION DEFECT"/>
    <property type="match status" value="1"/>
</dbReference>
<accession>A0A1Y5IIK0</accession>
<gene>
    <name evidence="2" type="ORF">BE221DRAFT_8364</name>
    <name evidence="1" type="ORF">OT_ostta15g01280</name>
</gene>
<dbReference type="Proteomes" id="UP000195557">
    <property type="component" value="Unassembled WGS sequence"/>
</dbReference>
<reference evidence="1 3" key="1">
    <citation type="journal article" date="2006" name="Proc. Natl. Acad. Sci. U.S.A.">
        <title>Genome analysis of the smallest free-living eukaryote Ostreococcus tauri unveils many unique features.</title>
        <authorList>
            <person name="Derelle E."/>
            <person name="Ferraz C."/>
            <person name="Rombauts S."/>
            <person name="Rouze P."/>
            <person name="Worden A.Z."/>
            <person name="Robbens S."/>
            <person name="Partensky F."/>
            <person name="Degroeve S."/>
            <person name="Echeynie S."/>
            <person name="Cooke R."/>
            <person name="Saeys Y."/>
            <person name="Wuyts J."/>
            <person name="Jabbari K."/>
            <person name="Bowler C."/>
            <person name="Panaud O."/>
            <person name="Piegu B."/>
            <person name="Ball S.G."/>
            <person name="Ral J.-P."/>
            <person name="Bouget F.-Y."/>
            <person name="Piganeau G."/>
            <person name="De Baets B."/>
            <person name="Picard A."/>
            <person name="Delseny M."/>
            <person name="Demaille J."/>
            <person name="Van de Peer Y."/>
            <person name="Moreau H."/>
        </authorList>
    </citation>
    <scope>NUCLEOTIDE SEQUENCE [LARGE SCALE GENOMIC DNA]</scope>
    <source>
        <strain evidence="1 3">OTTH0595</strain>
    </source>
</reference>
<evidence type="ECO:0000313" key="1">
    <source>
        <dbReference type="EMBL" id="CAL57548.1"/>
    </source>
</evidence>
<keyword evidence="3" id="KW-1185">Reference proteome</keyword>
<dbReference type="InterPro" id="IPR044242">
    <property type="entry name" value="LTD-like"/>
</dbReference>